<accession>A0ABT5YHU5</accession>
<feature type="domain" description="Prolyl 4-hydroxylase alpha subunit Fe(2+) 2OG dioxygenase" evidence="1">
    <location>
        <begin position="146"/>
        <end position="248"/>
    </location>
</feature>
<gene>
    <name evidence="2" type="ORF">P2G67_00040</name>
</gene>
<keyword evidence="3" id="KW-1185">Reference proteome</keyword>
<dbReference type="Proteomes" id="UP001215503">
    <property type="component" value="Unassembled WGS sequence"/>
</dbReference>
<sequence>MTYFSLDNLEFDYRPYPIGIARPVMAPEVYRQFVDAFPPMELFVGYGDMGTPGVKFTLSEKENPENYQKFVKEHPLWREFYRWVKSDDFIFMVLAALRDRHIDVGYDKYKERQPYLRRTLRELRQGRLNLSTPGLTTRFEFSALPADGGFLPPHTDAPSKIITLVFSMADEAEAWDPAWGGQLDVNVPKDERWAYNYHNTLSDFSDMEVVKSFDYQPNQCVVFVKTHDSWHSIRPMQGQGEPALRKTLTIVIEDTARQGTMGGSRRKRKKA</sequence>
<dbReference type="RefSeq" id="WP_275818797.1">
    <property type="nucleotide sequence ID" value="NZ_JARHUD010000001.1"/>
</dbReference>
<evidence type="ECO:0000313" key="2">
    <source>
        <dbReference type="EMBL" id="MDF2094360.1"/>
    </source>
</evidence>
<comment type="caution">
    <text evidence="2">The sequence shown here is derived from an EMBL/GenBank/DDBJ whole genome shotgun (WGS) entry which is preliminary data.</text>
</comment>
<dbReference type="Gene3D" id="2.60.120.620">
    <property type="entry name" value="q2cbj1_9rhob like domain"/>
    <property type="match status" value="1"/>
</dbReference>
<proteinExistence type="predicted"/>
<dbReference type="InterPro" id="IPR044862">
    <property type="entry name" value="Pro_4_hyd_alph_FE2OG_OXY"/>
</dbReference>
<dbReference type="Pfam" id="PF13640">
    <property type="entry name" value="2OG-FeII_Oxy_3"/>
    <property type="match status" value="1"/>
</dbReference>
<name>A0ABT5YHU5_9PROT</name>
<evidence type="ECO:0000313" key="3">
    <source>
        <dbReference type="Proteomes" id="UP001215503"/>
    </source>
</evidence>
<organism evidence="2 3">
    <name type="scientific">Aquibaculum arenosum</name>
    <dbReference type="NCBI Taxonomy" id="3032591"/>
    <lineage>
        <taxon>Bacteria</taxon>
        <taxon>Pseudomonadati</taxon>
        <taxon>Pseudomonadota</taxon>
        <taxon>Alphaproteobacteria</taxon>
        <taxon>Rhodospirillales</taxon>
        <taxon>Rhodovibrionaceae</taxon>
        <taxon>Aquibaculum</taxon>
    </lineage>
</organism>
<protein>
    <submittedName>
        <fullName evidence="2">2OG-Fe(II) oxygenase</fullName>
    </submittedName>
</protein>
<dbReference type="EMBL" id="JARHUD010000001">
    <property type="protein sequence ID" value="MDF2094360.1"/>
    <property type="molecule type" value="Genomic_DNA"/>
</dbReference>
<reference evidence="2 3" key="1">
    <citation type="submission" date="2023-03" db="EMBL/GenBank/DDBJ databases">
        <title>Fodinicurvata sp. CAU 1616 isolated from sea sendiment.</title>
        <authorList>
            <person name="Kim W."/>
        </authorList>
    </citation>
    <scope>NUCLEOTIDE SEQUENCE [LARGE SCALE GENOMIC DNA]</scope>
    <source>
        <strain evidence="2 3">CAU 1616</strain>
    </source>
</reference>
<evidence type="ECO:0000259" key="1">
    <source>
        <dbReference type="Pfam" id="PF13640"/>
    </source>
</evidence>